<keyword evidence="2" id="KW-1185">Reference proteome</keyword>
<protein>
    <submittedName>
        <fullName evidence="1">3962_t:CDS:1</fullName>
    </submittedName>
</protein>
<organism evidence="1 2">
    <name type="scientific">Ambispora gerdemannii</name>
    <dbReference type="NCBI Taxonomy" id="144530"/>
    <lineage>
        <taxon>Eukaryota</taxon>
        <taxon>Fungi</taxon>
        <taxon>Fungi incertae sedis</taxon>
        <taxon>Mucoromycota</taxon>
        <taxon>Glomeromycotina</taxon>
        <taxon>Glomeromycetes</taxon>
        <taxon>Archaeosporales</taxon>
        <taxon>Ambisporaceae</taxon>
        <taxon>Ambispora</taxon>
    </lineage>
</organism>
<name>A0A9N8ZY69_9GLOM</name>
<evidence type="ECO:0000313" key="1">
    <source>
        <dbReference type="EMBL" id="CAG8510793.1"/>
    </source>
</evidence>
<reference evidence="1" key="1">
    <citation type="submission" date="2021-06" db="EMBL/GenBank/DDBJ databases">
        <authorList>
            <person name="Kallberg Y."/>
            <person name="Tangrot J."/>
            <person name="Rosling A."/>
        </authorList>
    </citation>
    <scope>NUCLEOTIDE SEQUENCE</scope>
    <source>
        <strain evidence="1">MT106</strain>
    </source>
</reference>
<sequence>QDMGVSSASTSDNEDGLHDVLSVETIRATYMRETAKFMTISVKEIVSSASTNDNDEDGFHKFTTVSLREDSTSQMSKSEIVPKYGANQLDLMMMAIIFVLWNAKIISRTEKKTITKYHLPAEGQNKNTGRFYERSENETNSKDILLEDTSDIKLNAAIRTTGVSSL</sequence>
<comment type="caution">
    <text evidence="1">The sequence shown here is derived from an EMBL/GenBank/DDBJ whole genome shotgun (WGS) entry which is preliminary data.</text>
</comment>
<feature type="non-terminal residue" evidence="1">
    <location>
        <position position="166"/>
    </location>
</feature>
<proteinExistence type="predicted"/>
<gene>
    <name evidence="1" type="ORF">AGERDE_LOCUS4731</name>
</gene>
<dbReference type="Proteomes" id="UP000789831">
    <property type="component" value="Unassembled WGS sequence"/>
</dbReference>
<dbReference type="EMBL" id="CAJVPL010000570">
    <property type="protein sequence ID" value="CAG8510793.1"/>
    <property type="molecule type" value="Genomic_DNA"/>
</dbReference>
<dbReference type="AlphaFoldDB" id="A0A9N8ZY69"/>
<accession>A0A9N8ZY69</accession>
<evidence type="ECO:0000313" key="2">
    <source>
        <dbReference type="Proteomes" id="UP000789831"/>
    </source>
</evidence>